<protein>
    <submittedName>
        <fullName evidence="2">Uncharacterized protein</fullName>
    </submittedName>
</protein>
<sequence length="283" mass="31221">MKLTFIFLGLFAFLSRTVIAQVAGGSTYAHAFEAIYLYYGYLVDMEVTGKYGELGSTCIPTAGKSVCTVWEFIKSIQSRYNAAATGDGGRMGALTRPDDIPALADLLVEQNYNTYDSKRMFAETVPHSHVLLKVTDILTNARDKHPTVVSGGILAEAKETLMRVHAERAQDTLQAKREAFGIEFGRENMRHIVVDNVRMEGGVATYQDIDWDATAIAATEGTSYNAQSALDGYRDFTRHWTDHVEAMGDEEVIPDSTRIHLRILQSIHTQSDSLGSLAACRAI</sequence>
<organism evidence="2 3">
    <name type="scientific">Penicillium vulpinum</name>
    <dbReference type="NCBI Taxonomy" id="29845"/>
    <lineage>
        <taxon>Eukaryota</taxon>
        <taxon>Fungi</taxon>
        <taxon>Dikarya</taxon>
        <taxon>Ascomycota</taxon>
        <taxon>Pezizomycotina</taxon>
        <taxon>Eurotiomycetes</taxon>
        <taxon>Eurotiomycetidae</taxon>
        <taxon>Eurotiales</taxon>
        <taxon>Aspergillaceae</taxon>
        <taxon>Penicillium</taxon>
    </lineage>
</organism>
<feature type="chain" id="PRO_5012302938" evidence="1">
    <location>
        <begin position="21"/>
        <end position="283"/>
    </location>
</feature>
<dbReference type="Proteomes" id="UP000191518">
    <property type="component" value="Unassembled WGS sequence"/>
</dbReference>
<comment type="caution">
    <text evidence="2">The sequence shown here is derived from an EMBL/GenBank/DDBJ whole genome shotgun (WGS) entry which is preliminary data.</text>
</comment>
<keyword evidence="3" id="KW-1185">Reference proteome</keyword>
<reference evidence="3" key="1">
    <citation type="journal article" date="2017" name="Nat. Microbiol.">
        <title>Global analysis of biosynthetic gene clusters reveals vast potential of secondary metabolite production in Penicillium species.</title>
        <authorList>
            <person name="Nielsen J.C."/>
            <person name="Grijseels S."/>
            <person name="Prigent S."/>
            <person name="Ji B."/>
            <person name="Dainat J."/>
            <person name="Nielsen K.F."/>
            <person name="Frisvad J.C."/>
            <person name="Workman M."/>
            <person name="Nielsen J."/>
        </authorList>
    </citation>
    <scope>NUCLEOTIDE SEQUENCE [LARGE SCALE GENOMIC DNA]</scope>
    <source>
        <strain evidence="3">IBT 29486</strain>
    </source>
</reference>
<evidence type="ECO:0000313" key="2">
    <source>
        <dbReference type="EMBL" id="OQD99719.1"/>
    </source>
</evidence>
<name>A0A1V6RE85_9EURO</name>
<keyword evidence="1" id="KW-0732">Signal</keyword>
<feature type="signal peptide" evidence="1">
    <location>
        <begin position="1"/>
        <end position="20"/>
    </location>
</feature>
<dbReference type="EMBL" id="MDYP01000062">
    <property type="protein sequence ID" value="OQD99719.1"/>
    <property type="molecule type" value="Genomic_DNA"/>
</dbReference>
<dbReference type="AlphaFoldDB" id="A0A1V6RE85"/>
<dbReference type="OrthoDB" id="4365521at2759"/>
<gene>
    <name evidence="2" type="ORF">PENVUL_c062G02925</name>
</gene>
<evidence type="ECO:0000256" key="1">
    <source>
        <dbReference type="SAM" id="SignalP"/>
    </source>
</evidence>
<proteinExistence type="predicted"/>
<accession>A0A1V6RE85</accession>
<evidence type="ECO:0000313" key="3">
    <source>
        <dbReference type="Proteomes" id="UP000191518"/>
    </source>
</evidence>